<dbReference type="AlphaFoldDB" id="A0A645B8T2"/>
<protein>
    <recommendedName>
        <fullName evidence="2">Glutamate carboxypeptidase</fullName>
    </recommendedName>
</protein>
<dbReference type="SUPFAM" id="SSF53187">
    <property type="entry name" value="Zn-dependent exopeptidases"/>
    <property type="match status" value="1"/>
</dbReference>
<sequence length="95" mass="10201">MEINGDITRPSVRKNADTQRLMCMVRHLAEPLGIYFKEGVIGEASDGNYAAALGVPTLDGLGPVGGGAHSEREYITKESLLLRTALLILIMCNGE</sequence>
<accession>A0A645B8T2</accession>
<gene>
    <name evidence="1" type="ORF">SDC9_108685</name>
</gene>
<name>A0A645B8T2_9ZZZZ</name>
<evidence type="ECO:0000313" key="1">
    <source>
        <dbReference type="EMBL" id="MPM61822.1"/>
    </source>
</evidence>
<proteinExistence type="predicted"/>
<organism evidence="1">
    <name type="scientific">bioreactor metagenome</name>
    <dbReference type="NCBI Taxonomy" id="1076179"/>
    <lineage>
        <taxon>unclassified sequences</taxon>
        <taxon>metagenomes</taxon>
        <taxon>ecological metagenomes</taxon>
    </lineage>
</organism>
<comment type="caution">
    <text evidence="1">The sequence shown here is derived from an EMBL/GenBank/DDBJ whole genome shotgun (WGS) entry which is preliminary data.</text>
</comment>
<reference evidence="1" key="1">
    <citation type="submission" date="2019-08" db="EMBL/GenBank/DDBJ databases">
        <authorList>
            <person name="Kucharzyk K."/>
            <person name="Murdoch R.W."/>
            <person name="Higgins S."/>
            <person name="Loffler F."/>
        </authorList>
    </citation>
    <scope>NUCLEOTIDE SEQUENCE</scope>
</reference>
<evidence type="ECO:0008006" key="2">
    <source>
        <dbReference type="Google" id="ProtNLM"/>
    </source>
</evidence>
<dbReference type="Gene3D" id="3.40.630.10">
    <property type="entry name" value="Zn peptidases"/>
    <property type="match status" value="1"/>
</dbReference>
<dbReference type="EMBL" id="VSSQ01018542">
    <property type="protein sequence ID" value="MPM61822.1"/>
    <property type="molecule type" value="Genomic_DNA"/>
</dbReference>